<dbReference type="AlphaFoldDB" id="A0A2I1H4T7"/>
<keyword evidence="2" id="KW-1185">Reference proteome</keyword>
<sequence>MSPVSFSGASQPQEFGIITAKNIKKGSIIYLTIYKKLKPNSVFFNPLTSTGQLYPIIFFNRDCNPNAHCSDDTSKSIQRGVWPASYTQLPEELTGIEKFGQRSLMYW</sequence>
<dbReference type="EMBL" id="LLXI01001486">
    <property type="protein sequence ID" value="PKY53903.1"/>
    <property type="molecule type" value="Genomic_DNA"/>
</dbReference>
<evidence type="ECO:0000313" key="1">
    <source>
        <dbReference type="EMBL" id="PKY53903.1"/>
    </source>
</evidence>
<comment type="caution">
    <text evidence="1">The sequence shown here is derived from an EMBL/GenBank/DDBJ whole genome shotgun (WGS) entry which is preliminary data.</text>
</comment>
<name>A0A2I1H4T7_9GLOM</name>
<proteinExistence type="predicted"/>
<dbReference type="Proteomes" id="UP000234323">
    <property type="component" value="Unassembled WGS sequence"/>
</dbReference>
<dbReference type="InterPro" id="IPR046341">
    <property type="entry name" value="SET_dom_sf"/>
</dbReference>
<organism evidence="1 2">
    <name type="scientific">Rhizophagus irregularis</name>
    <dbReference type="NCBI Taxonomy" id="588596"/>
    <lineage>
        <taxon>Eukaryota</taxon>
        <taxon>Fungi</taxon>
        <taxon>Fungi incertae sedis</taxon>
        <taxon>Mucoromycota</taxon>
        <taxon>Glomeromycotina</taxon>
        <taxon>Glomeromycetes</taxon>
        <taxon>Glomerales</taxon>
        <taxon>Glomeraceae</taxon>
        <taxon>Rhizophagus</taxon>
    </lineage>
</organism>
<evidence type="ECO:0000313" key="2">
    <source>
        <dbReference type="Proteomes" id="UP000234323"/>
    </source>
</evidence>
<accession>A0A2I1H4T7</accession>
<dbReference type="SUPFAM" id="SSF82199">
    <property type="entry name" value="SET domain"/>
    <property type="match status" value="1"/>
</dbReference>
<gene>
    <name evidence="1" type="ORF">RhiirA4_426382</name>
</gene>
<protein>
    <submittedName>
        <fullName evidence="1">Uncharacterized protein</fullName>
    </submittedName>
</protein>
<reference evidence="1 2" key="1">
    <citation type="submission" date="2015-10" db="EMBL/GenBank/DDBJ databases">
        <title>Genome analyses suggest a sexual origin of heterokaryosis in a supposedly ancient asexual fungus.</title>
        <authorList>
            <person name="Ropars J."/>
            <person name="Sedzielewska K."/>
            <person name="Noel J."/>
            <person name="Charron P."/>
            <person name="Farinelli L."/>
            <person name="Marton T."/>
            <person name="Kruger M."/>
            <person name="Pelin A."/>
            <person name="Brachmann A."/>
            <person name="Corradi N."/>
        </authorList>
    </citation>
    <scope>NUCLEOTIDE SEQUENCE [LARGE SCALE GENOMIC DNA]</scope>
    <source>
        <strain evidence="1 2">A4</strain>
    </source>
</reference>